<dbReference type="GO" id="GO:0016020">
    <property type="term" value="C:membrane"/>
    <property type="evidence" value="ECO:0007669"/>
    <property type="project" value="UniProtKB-SubCell"/>
</dbReference>
<evidence type="ECO:0000256" key="13">
    <source>
        <dbReference type="ARBA" id="ARBA00037910"/>
    </source>
</evidence>
<dbReference type="GO" id="GO:0016132">
    <property type="term" value="P:brassinosteroid biosynthetic process"/>
    <property type="evidence" value="ECO:0007669"/>
    <property type="project" value="TreeGrafter"/>
</dbReference>
<proteinExistence type="inferred from homology"/>
<keyword evidence="7 14" id="KW-0479">Metal-binding</keyword>
<dbReference type="InterPro" id="IPR017972">
    <property type="entry name" value="Cyt_P450_CS"/>
</dbReference>
<name>A0A8J5BU58_ZINOF</name>
<dbReference type="GO" id="GO:0020037">
    <property type="term" value="F:heme binding"/>
    <property type="evidence" value="ECO:0007669"/>
    <property type="project" value="InterPro"/>
</dbReference>
<dbReference type="Gene3D" id="1.10.630.10">
    <property type="entry name" value="Cytochrome P450"/>
    <property type="match status" value="1"/>
</dbReference>
<dbReference type="PANTHER" id="PTHR24286:SF44">
    <property type="entry name" value="3BETA,22ALPHA-DIHYDROXYSTEROID 3-DEHYDROGENASE"/>
    <property type="match status" value="1"/>
</dbReference>
<dbReference type="GO" id="GO:0016125">
    <property type="term" value="P:sterol metabolic process"/>
    <property type="evidence" value="ECO:0007669"/>
    <property type="project" value="TreeGrafter"/>
</dbReference>
<evidence type="ECO:0000256" key="8">
    <source>
        <dbReference type="ARBA" id="ARBA00022989"/>
    </source>
</evidence>
<dbReference type="Pfam" id="PF00067">
    <property type="entry name" value="p450"/>
    <property type="match status" value="2"/>
</dbReference>
<evidence type="ECO:0000313" key="17">
    <source>
        <dbReference type="Proteomes" id="UP000734854"/>
    </source>
</evidence>
<keyword evidence="9 15" id="KW-0560">Oxidoreductase</keyword>
<dbReference type="GO" id="GO:0005506">
    <property type="term" value="F:iron ion binding"/>
    <property type="evidence" value="ECO:0007669"/>
    <property type="project" value="InterPro"/>
</dbReference>
<evidence type="ECO:0000256" key="11">
    <source>
        <dbReference type="ARBA" id="ARBA00023033"/>
    </source>
</evidence>
<evidence type="ECO:0000256" key="12">
    <source>
        <dbReference type="ARBA" id="ARBA00023136"/>
    </source>
</evidence>
<comment type="pathway">
    <text evidence="13">Plant hormone biosynthesis; brassinosteroid biosynthesis.</text>
</comment>
<evidence type="ECO:0000256" key="5">
    <source>
        <dbReference type="ARBA" id="ARBA00022617"/>
    </source>
</evidence>
<keyword evidence="8" id="KW-1133">Transmembrane helix</keyword>
<comment type="pathway">
    <text evidence="3">Hormone biosynthesis.</text>
</comment>
<evidence type="ECO:0000256" key="2">
    <source>
        <dbReference type="ARBA" id="ARBA00004167"/>
    </source>
</evidence>
<comment type="subcellular location">
    <subcellularLocation>
        <location evidence="2">Membrane</location>
        <topology evidence="2">Single-pass membrane protein</topology>
    </subcellularLocation>
</comment>
<dbReference type="PRINTS" id="PR00463">
    <property type="entry name" value="EP450I"/>
</dbReference>
<dbReference type="EMBL" id="JACMSC010000183">
    <property type="protein sequence ID" value="KAG6466237.1"/>
    <property type="molecule type" value="Genomic_DNA"/>
</dbReference>
<evidence type="ECO:0000256" key="1">
    <source>
        <dbReference type="ARBA" id="ARBA00001971"/>
    </source>
</evidence>
<dbReference type="AlphaFoldDB" id="A0A8J5BU58"/>
<evidence type="ECO:0000256" key="6">
    <source>
        <dbReference type="ARBA" id="ARBA00022692"/>
    </source>
</evidence>
<evidence type="ECO:0000313" key="16">
    <source>
        <dbReference type="EMBL" id="KAG6466237.1"/>
    </source>
</evidence>
<gene>
    <name evidence="16" type="ORF">ZIOFF_075955</name>
</gene>
<dbReference type="InterPro" id="IPR036396">
    <property type="entry name" value="Cyt_P450_sf"/>
</dbReference>
<evidence type="ECO:0008006" key="18">
    <source>
        <dbReference type="Google" id="ProtNLM"/>
    </source>
</evidence>
<feature type="binding site" description="axial binding residue" evidence="14">
    <location>
        <position position="460"/>
    </location>
    <ligand>
        <name>heme</name>
        <dbReference type="ChEBI" id="CHEBI:30413"/>
    </ligand>
    <ligandPart>
        <name>Fe</name>
        <dbReference type="ChEBI" id="CHEBI:18248"/>
    </ligandPart>
</feature>
<keyword evidence="5 14" id="KW-0349">Heme</keyword>
<comment type="caution">
    <text evidence="16">The sequence shown here is derived from an EMBL/GenBank/DDBJ whole genome shotgun (WGS) entry which is preliminary data.</text>
</comment>
<comment type="similarity">
    <text evidence="4 15">Belongs to the cytochrome P450 family.</text>
</comment>
<dbReference type="Proteomes" id="UP000734854">
    <property type="component" value="Unassembled WGS sequence"/>
</dbReference>
<accession>A0A8J5BU58</accession>
<protein>
    <recommendedName>
        <fullName evidence="18">Cytochrome P450 90A1</fullName>
    </recommendedName>
</protein>
<dbReference type="PANTHER" id="PTHR24286">
    <property type="entry name" value="CYTOCHROME P450 26"/>
    <property type="match status" value="1"/>
</dbReference>
<dbReference type="InterPro" id="IPR002401">
    <property type="entry name" value="Cyt_P450_E_grp-I"/>
</dbReference>
<reference evidence="16 17" key="1">
    <citation type="submission" date="2020-08" db="EMBL/GenBank/DDBJ databases">
        <title>Plant Genome Project.</title>
        <authorList>
            <person name="Zhang R.-G."/>
        </authorList>
    </citation>
    <scope>NUCLEOTIDE SEQUENCE [LARGE SCALE GENOMIC DNA]</scope>
    <source>
        <tissue evidence="16">Rhizome</tissue>
    </source>
</reference>
<dbReference type="GO" id="GO:0010268">
    <property type="term" value="P:brassinosteroid homeostasis"/>
    <property type="evidence" value="ECO:0007669"/>
    <property type="project" value="TreeGrafter"/>
</dbReference>
<sequence length="525" mass="59434">MLRRLLLLIEVFEVLEVLEVDNEKGKRPSADNHFVCCFWICRITVTGMWSLQPLDVVLIVVASLVLWELGRRRRWGRLPPGSLGLPVVGESLRLIAAYKTEDPEPFIDERVRRYGRLFTTHVFGERTVFSADPEFNKMVLAAEGRTVEGSYPSSISTLLGAHSLLVMRGVRHKRMHSLTLNRLASPAAIRDAAILSQIDHLVRRTLDSWCCSSPGAGPARVLLLDQTKKITFDLTVKQLVSVDPGEWTESLRREYLLLIDGFFTIPFPSFLSFTTYGRAIKARKKVEAKLKELIRKRQWEKTAPSRGNDDTAAKKKVDMLEELMDGAALEGKAMTEEEVVDYLLSILVAGYETTSTIMTLAVKFLTDNPDALALLRVINETLRMANIISGVFRRATSDIQFKGYTIPKGCKLFISFRAVHLDPEYFEDARTFNPWRWQQEETQQFGGVNYTPFGGGTRLCPGYELARVVISVFLHYLVTRLSWEEAEKDRLVFFPTTRTLKGYPINVRFRDGDRNNVGLASGSGS</sequence>
<evidence type="ECO:0000256" key="10">
    <source>
        <dbReference type="ARBA" id="ARBA00023004"/>
    </source>
</evidence>
<keyword evidence="6" id="KW-0812">Transmembrane</keyword>
<dbReference type="SUPFAM" id="SSF48264">
    <property type="entry name" value="Cytochrome P450"/>
    <property type="match status" value="1"/>
</dbReference>
<evidence type="ECO:0000256" key="15">
    <source>
        <dbReference type="RuleBase" id="RU000461"/>
    </source>
</evidence>
<dbReference type="CDD" id="cd11043">
    <property type="entry name" value="CYP90-like"/>
    <property type="match status" value="1"/>
</dbReference>
<organism evidence="16 17">
    <name type="scientific">Zingiber officinale</name>
    <name type="common">Ginger</name>
    <name type="synonym">Amomum zingiber</name>
    <dbReference type="NCBI Taxonomy" id="94328"/>
    <lineage>
        <taxon>Eukaryota</taxon>
        <taxon>Viridiplantae</taxon>
        <taxon>Streptophyta</taxon>
        <taxon>Embryophyta</taxon>
        <taxon>Tracheophyta</taxon>
        <taxon>Spermatophyta</taxon>
        <taxon>Magnoliopsida</taxon>
        <taxon>Liliopsida</taxon>
        <taxon>Zingiberales</taxon>
        <taxon>Zingiberaceae</taxon>
        <taxon>Zingiber</taxon>
    </lineage>
</organism>
<evidence type="ECO:0000256" key="7">
    <source>
        <dbReference type="ARBA" id="ARBA00022723"/>
    </source>
</evidence>
<dbReference type="GO" id="GO:0016705">
    <property type="term" value="F:oxidoreductase activity, acting on paired donors, with incorporation or reduction of molecular oxygen"/>
    <property type="evidence" value="ECO:0007669"/>
    <property type="project" value="InterPro"/>
</dbReference>
<dbReference type="PRINTS" id="PR00385">
    <property type="entry name" value="P450"/>
</dbReference>
<dbReference type="GO" id="GO:0004497">
    <property type="term" value="F:monooxygenase activity"/>
    <property type="evidence" value="ECO:0007669"/>
    <property type="project" value="UniProtKB-KW"/>
</dbReference>
<evidence type="ECO:0000256" key="9">
    <source>
        <dbReference type="ARBA" id="ARBA00023002"/>
    </source>
</evidence>
<keyword evidence="11 15" id="KW-0503">Monooxygenase</keyword>
<evidence type="ECO:0000256" key="3">
    <source>
        <dbReference type="ARBA" id="ARBA00004972"/>
    </source>
</evidence>
<evidence type="ECO:0000256" key="14">
    <source>
        <dbReference type="PIRSR" id="PIRSR602401-1"/>
    </source>
</evidence>
<dbReference type="InterPro" id="IPR001128">
    <property type="entry name" value="Cyt_P450"/>
</dbReference>
<keyword evidence="12" id="KW-0472">Membrane</keyword>
<dbReference type="PROSITE" id="PS00086">
    <property type="entry name" value="CYTOCHROME_P450"/>
    <property type="match status" value="1"/>
</dbReference>
<evidence type="ECO:0000256" key="4">
    <source>
        <dbReference type="ARBA" id="ARBA00010617"/>
    </source>
</evidence>
<keyword evidence="17" id="KW-1185">Reference proteome</keyword>
<keyword evidence="10 14" id="KW-0408">Iron</keyword>
<comment type="cofactor">
    <cofactor evidence="1 14">
        <name>heme</name>
        <dbReference type="ChEBI" id="CHEBI:30413"/>
    </cofactor>
</comment>